<gene>
    <name evidence="1" type="ORF">PBIL07802_LOCUS24555</name>
</gene>
<evidence type="ECO:0000313" key="1">
    <source>
        <dbReference type="EMBL" id="CAE0262260.1"/>
    </source>
</evidence>
<reference evidence="1" key="1">
    <citation type="submission" date="2021-01" db="EMBL/GenBank/DDBJ databases">
        <authorList>
            <person name="Corre E."/>
            <person name="Pelletier E."/>
            <person name="Niang G."/>
            <person name="Scheremetjew M."/>
            <person name="Finn R."/>
            <person name="Kale V."/>
            <person name="Holt S."/>
            <person name="Cochrane G."/>
            <person name="Meng A."/>
            <person name="Brown T."/>
            <person name="Cohen L."/>
        </authorList>
    </citation>
    <scope>NUCLEOTIDE SEQUENCE</scope>
    <source>
        <strain evidence="1">NIES-2562</strain>
    </source>
</reference>
<dbReference type="EMBL" id="HBIB01037561">
    <property type="protein sequence ID" value="CAE0262260.1"/>
    <property type="molecule type" value="Transcribed_RNA"/>
</dbReference>
<accession>A0A7S3LSW4</accession>
<sequence length="171" mass="18511">MATWSSQGVISVPIKAGPAMINNNLSSDGESVAYCTGKDVCFVKEKSFDGKSGSLLSYLNYGGAGSIYQVRFCVFGATKIVVVATSKAIEFYSEDSSKCILSHPIPDTEAQSYGEKYACGISPVTTSKGQQYIVVGEQSSANVKLLFVNPQLRYKWKQALRIFRSALSSLF</sequence>
<name>A0A7S3LSW4_9EUKA</name>
<dbReference type="AlphaFoldDB" id="A0A7S3LSW4"/>
<protein>
    <submittedName>
        <fullName evidence="1">Uncharacterized protein</fullName>
    </submittedName>
</protein>
<organism evidence="1">
    <name type="scientific">Palpitomonas bilix</name>
    <dbReference type="NCBI Taxonomy" id="652834"/>
    <lineage>
        <taxon>Eukaryota</taxon>
        <taxon>Eukaryota incertae sedis</taxon>
    </lineage>
</organism>
<proteinExistence type="predicted"/>